<protein>
    <submittedName>
        <fullName evidence="3">C-type lectin domain-containing protein</fullName>
    </submittedName>
</protein>
<organism evidence="2 3">
    <name type="scientific">Macrostomum lignano</name>
    <dbReference type="NCBI Taxonomy" id="282301"/>
    <lineage>
        <taxon>Eukaryota</taxon>
        <taxon>Metazoa</taxon>
        <taxon>Spiralia</taxon>
        <taxon>Lophotrochozoa</taxon>
        <taxon>Platyhelminthes</taxon>
        <taxon>Rhabditophora</taxon>
        <taxon>Macrostomorpha</taxon>
        <taxon>Macrostomida</taxon>
        <taxon>Macrostomidae</taxon>
        <taxon>Macrostomum</taxon>
    </lineage>
</organism>
<evidence type="ECO:0000313" key="3">
    <source>
        <dbReference type="WBParaSite" id="maker-uti_cns_0007799-snap-gene-0.14-mRNA-1"/>
    </source>
</evidence>
<keyword evidence="2" id="KW-1185">Reference proteome</keyword>
<accession>A0A1I8HTM9</accession>
<reference evidence="3" key="1">
    <citation type="submission" date="2016-11" db="UniProtKB">
        <authorList>
            <consortium name="WormBaseParasite"/>
        </authorList>
    </citation>
    <scope>IDENTIFICATION</scope>
</reference>
<feature type="domain" description="C-type lectin" evidence="1">
    <location>
        <begin position="143"/>
        <end position="257"/>
    </location>
</feature>
<evidence type="ECO:0000259" key="1">
    <source>
        <dbReference type="PROSITE" id="PS50041"/>
    </source>
</evidence>
<dbReference type="WBParaSite" id="maker-uti_cns_0007799-snap-gene-0.14-mRNA-1">
    <property type="protein sequence ID" value="maker-uti_cns_0007799-snap-gene-0.14-mRNA-1"/>
    <property type="gene ID" value="maker-uti_cns_0007799-snap-gene-0.14"/>
</dbReference>
<evidence type="ECO:0000313" key="2">
    <source>
        <dbReference type="Proteomes" id="UP000095280"/>
    </source>
</evidence>
<dbReference type="AlphaFoldDB" id="A0A1I8HTM9"/>
<dbReference type="PROSITE" id="PS50041">
    <property type="entry name" value="C_TYPE_LECTIN_2"/>
    <property type="match status" value="1"/>
</dbReference>
<dbReference type="CDD" id="cd00037">
    <property type="entry name" value="CLECT"/>
    <property type="match status" value="1"/>
</dbReference>
<sequence length="263" mass="28580">KKFRKQQIKRTRSSELQARQSLFQSDRQHRDALAAFAASDCVCSTKFSPIDGSLCINSDFVRTFAGAASELQCAILCRLRPQCQAFSLSDGPCQLFEFNKCSKSVRDCGCSRRGRVFVRQQPGLPAGLLCPPGYGDDLCGVKYKVVSGSWDDIKSTCESESGLVIMADVTSTEELAQVNQIRSLHTGSSPMWLGGFQAPGSIEPSGGWHWLSCNISMDSSLWHPNEPNDKGGQDKLAAMNGRDGLTDLTSASFGLCECASPFN</sequence>
<proteinExistence type="predicted"/>
<dbReference type="InterPro" id="IPR001304">
    <property type="entry name" value="C-type_lectin-like"/>
</dbReference>
<name>A0A1I8HTM9_9PLAT</name>
<dbReference type="InterPro" id="IPR016186">
    <property type="entry name" value="C-type_lectin-like/link_sf"/>
</dbReference>
<dbReference type="InterPro" id="IPR016187">
    <property type="entry name" value="CTDL_fold"/>
</dbReference>
<dbReference type="SUPFAM" id="SSF56436">
    <property type="entry name" value="C-type lectin-like"/>
    <property type="match status" value="1"/>
</dbReference>
<dbReference type="Gene3D" id="3.10.100.10">
    <property type="entry name" value="Mannose-Binding Protein A, subunit A"/>
    <property type="match status" value="1"/>
</dbReference>
<dbReference type="Proteomes" id="UP000095280">
    <property type="component" value="Unplaced"/>
</dbReference>